<keyword evidence="2" id="KW-1185">Reference proteome</keyword>
<comment type="caution">
    <text evidence="1">The sequence shown here is derived from an EMBL/GenBank/DDBJ whole genome shotgun (WGS) entry which is preliminary data.</text>
</comment>
<protein>
    <submittedName>
        <fullName evidence="1">Uncharacterized protein</fullName>
    </submittedName>
</protein>
<name>A0AAV4V3Q0_9ARAC</name>
<accession>A0AAV4V3Q0</accession>
<reference evidence="1 2" key="1">
    <citation type="submission" date="2021-06" db="EMBL/GenBank/DDBJ databases">
        <title>Caerostris darwini draft genome.</title>
        <authorList>
            <person name="Kono N."/>
            <person name="Arakawa K."/>
        </authorList>
    </citation>
    <scope>NUCLEOTIDE SEQUENCE [LARGE SCALE GENOMIC DNA]</scope>
</reference>
<evidence type="ECO:0000313" key="1">
    <source>
        <dbReference type="EMBL" id="GIY64200.1"/>
    </source>
</evidence>
<sequence length="96" mass="11283">MPEHFSHTLLVSSKSLLASGWRDHRSLQKRRRLACTQKGQSEYSCDSPSAMDNDLVPLGDLEEWRHRWSAWWHSLKGSWPSNSRGQTWKTKKLNKY</sequence>
<dbReference type="EMBL" id="BPLQ01012288">
    <property type="protein sequence ID" value="GIY64200.1"/>
    <property type="molecule type" value="Genomic_DNA"/>
</dbReference>
<evidence type="ECO:0000313" key="2">
    <source>
        <dbReference type="Proteomes" id="UP001054837"/>
    </source>
</evidence>
<organism evidence="1 2">
    <name type="scientific">Caerostris darwini</name>
    <dbReference type="NCBI Taxonomy" id="1538125"/>
    <lineage>
        <taxon>Eukaryota</taxon>
        <taxon>Metazoa</taxon>
        <taxon>Ecdysozoa</taxon>
        <taxon>Arthropoda</taxon>
        <taxon>Chelicerata</taxon>
        <taxon>Arachnida</taxon>
        <taxon>Araneae</taxon>
        <taxon>Araneomorphae</taxon>
        <taxon>Entelegynae</taxon>
        <taxon>Araneoidea</taxon>
        <taxon>Araneidae</taxon>
        <taxon>Caerostris</taxon>
    </lineage>
</organism>
<dbReference type="Proteomes" id="UP001054837">
    <property type="component" value="Unassembled WGS sequence"/>
</dbReference>
<gene>
    <name evidence="1" type="ORF">CDAR_549841</name>
</gene>
<proteinExistence type="predicted"/>
<dbReference type="AlphaFoldDB" id="A0AAV4V3Q0"/>